<organism evidence="3 4">
    <name type="scientific">Fibrella aestuarina BUZ 2</name>
    <dbReference type="NCBI Taxonomy" id="1166018"/>
    <lineage>
        <taxon>Bacteria</taxon>
        <taxon>Pseudomonadati</taxon>
        <taxon>Bacteroidota</taxon>
        <taxon>Cytophagia</taxon>
        <taxon>Cytophagales</taxon>
        <taxon>Spirosomataceae</taxon>
        <taxon>Fibrella</taxon>
    </lineage>
</organism>
<dbReference type="EC" id="2.3.1.-" evidence="3"/>
<dbReference type="OrthoDB" id="9814490at2"/>
<dbReference type="EMBL" id="HE796683">
    <property type="protein sequence ID" value="CCH02846.1"/>
    <property type="molecule type" value="Genomic_DNA"/>
</dbReference>
<evidence type="ECO:0000313" key="4">
    <source>
        <dbReference type="Proteomes" id="UP000011058"/>
    </source>
</evidence>
<dbReference type="STRING" id="1166018.FAES_4847"/>
<dbReference type="KEGG" id="fae:FAES_4847"/>
<dbReference type="RefSeq" id="WP_015333945.1">
    <property type="nucleotide sequence ID" value="NC_020054.1"/>
</dbReference>
<dbReference type="eggNOG" id="COG0110">
    <property type="taxonomic scope" value="Bacteria"/>
</dbReference>
<dbReference type="AlphaFoldDB" id="I0KFE3"/>
<protein>
    <submittedName>
        <fullName evidence="3">Putative colanic acid biosynthesis acetyltransferase WcaF</fullName>
        <ecNumber evidence="3">2.3.1.-</ecNumber>
    </submittedName>
</protein>
<dbReference type="PANTHER" id="PTHR23416">
    <property type="entry name" value="SIALIC ACID SYNTHASE-RELATED"/>
    <property type="match status" value="1"/>
</dbReference>
<dbReference type="SUPFAM" id="SSF51161">
    <property type="entry name" value="Trimeric LpxA-like enzymes"/>
    <property type="match status" value="1"/>
</dbReference>
<keyword evidence="2 3" id="KW-0808">Transferase</keyword>
<proteinExistence type="inferred from homology"/>
<comment type="similarity">
    <text evidence="1">Belongs to the transferase hexapeptide repeat family.</text>
</comment>
<keyword evidence="3" id="KW-0012">Acyltransferase</keyword>
<dbReference type="InterPro" id="IPR011004">
    <property type="entry name" value="Trimer_LpxA-like_sf"/>
</dbReference>
<gene>
    <name evidence="3" type="ORF">FAES_4847</name>
</gene>
<evidence type="ECO:0000256" key="2">
    <source>
        <dbReference type="ARBA" id="ARBA00022679"/>
    </source>
</evidence>
<accession>I0KFE3</accession>
<keyword evidence="4" id="KW-1185">Reference proteome</keyword>
<sequence>MEKTSPLASGANVPSGSSGRTDLARYDNSWYNPGPRWKILTWHFINAWLFNSYAPLPAGLKVRLLRWFGATVGQGVLIKPAVNIKYPWLLTIGNHVWIGENVWIDNLTQVTLGDHVCLSQGAMLLTGNHNYKVSTFDLIVGAVTLEAGAWIGAKATVCPGVHVGSHAILAVNSVATRNLDPYTIYQGNPAVAVRKREIQ</sequence>
<dbReference type="PANTHER" id="PTHR23416:SF23">
    <property type="entry name" value="ACETYLTRANSFERASE C18B11.09C-RELATED"/>
    <property type="match status" value="1"/>
</dbReference>
<dbReference type="PATRIC" id="fig|1166018.3.peg.1817"/>
<dbReference type="InterPro" id="IPR051159">
    <property type="entry name" value="Hexapeptide_acetyltransf"/>
</dbReference>
<dbReference type="CDD" id="cd05825">
    <property type="entry name" value="LbH_wcaF_like"/>
    <property type="match status" value="1"/>
</dbReference>
<dbReference type="Gene3D" id="2.160.10.10">
    <property type="entry name" value="Hexapeptide repeat proteins"/>
    <property type="match status" value="1"/>
</dbReference>
<dbReference type="NCBIfam" id="NF007797">
    <property type="entry name" value="PRK10502.1"/>
    <property type="match status" value="1"/>
</dbReference>
<dbReference type="HOGENOM" id="CLU_051638_7_2_10"/>
<dbReference type="GO" id="GO:0005829">
    <property type="term" value="C:cytosol"/>
    <property type="evidence" value="ECO:0007669"/>
    <property type="project" value="TreeGrafter"/>
</dbReference>
<reference evidence="3 4" key="1">
    <citation type="journal article" date="2012" name="J. Bacteriol.">
        <title>Genome Sequence of Fibrella aestuarina BUZ 2T, a Filamentous Marine Bacterium.</title>
        <authorList>
            <person name="Filippini M."/>
            <person name="Qi W."/>
            <person name="Blom J."/>
            <person name="Goesmann A."/>
            <person name="Smits T.H."/>
            <person name="Bagheri H.C."/>
        </authorList>
    </citation>
    <scope>NUCLEOTIDE SEQUENCE [LARGE SCALE GENOMIC DNA]</scope>
    <source>
        <strain evidence="4">BUZ 2T</strain>
    </source>
</reference>
<dbReference type="Proteomes" id="UP000011058">
    <property type="component" value="Chromosome"/>
</dbReference>
<evidence type="ECO:0000256" key="1">
    <source>
        <dbReference type="ARBA" id="ARBA00007274"/>
    </source>
</evidence>
<dbReference type="GO" id="GO:0008374">
    <property type="term" value="F:O-acyltransferase activity"/>
    <property type="evidence" value="ECO:0007669"/>
    <property type="project" value="TreeGrafter"/>
</dbReference>
<name>I0KFE3_9BACT</name>
<evidence type="ECO:0000313" key="3">
    <source>
        <dbReference type="EMBL" id="CCH02846.1"/>
    </source>
</evidence>